<evidence type="ECO:0008006" key="3">
    <source>
        <dbReference type="Google" id="ProtNLM"/>
    </source>
</evidence>
<reference evidence="1 2" key="1">
    <citation type="submission" date="2023-07" db="EMBL/GenBank/DDBJ databases">
        <title>Sequencing the genomes of 1000 actinobacteria strains.</title>
        <authorList>
            <person name="Klenk H.-P."/>
        </authorList>
    </citation>
    <scope>NUCLEOTIDE SEQUENCE [LARGE SCALE GENOMIC DNA]</scope>
    <source>
        <strain evidence="1 2">DSM 43749</strain>
    </source>
</reference>
<keyword evidence="2" id="KW-1185">Reference proteome</keyword>
<comment type="caution">
    <text evidence="1">The sequence shown here is derived from an EMBL/GenBank/DDBJ whole genome shotgun (WGS) entry which is preliminary data.</text>
</comment>
<gene>
    <name evidence="1" type="ORF">J2S66_000966</name>
</gene>
<name>A0ABU1PPJ1_9PSEU</name>
<dbReference type="EMBL" id="JAVDSG010000001">
    <property type="protein sequence ID" value="MDR6592582.1"/>
    <property type="molecule type" value="Genomic_DNA"/>
</dbReference>
<sequence>MAMADDGALDSPWRVVPHRLGASWSKAFRRAREQPSIRVDVACPDCGVTALRQFYVRHRKADPAELATAPQWLQDRARRNANAADGVEWCAHCRLFDHVKDKSAPPWWPESTAGVEPGTGDVHRIIGVVTAYLSAHGDPQ</sequence>
<accession>A0ABU1PPJ1</accession>
<evidence type="ECO:0000313" key="1">
    <source>
        <dbReference type="EMBL" id="MDR6592582.1"/>
    </source>
</evidence>
<protein>
    <recommendedName>
        <fullName evidence="3">HNH endonuclease</fullName>
    </recommendedName>
</protein>
<dbReference type="RefSeq" id="WP_310304239.1">
    <property type="nucleotide sequence ID" value="NZ_BAAAXB010000001.1"/>
</dbReference>
<dbReference type="Proteomes" id="UP001268819">
    <property type="component" value="Unassembled WGS sequence"/>
</dbReference>
<organism evidence="1 2">
    <name type="scientific">Saccharothrix longispora</name>
    <dbReference type="NCBI Taxonomy" id="33920"/>
    <lineage>
        <taxon>Bacteria</taxon>
        <taxon>Bacillati</taxon>
        <taxon>Actinomycetota</taxon>
        <taxon>Actinomycetes</taxon>
        <taxon>Pseudonocardiales</taxon>
        <taxon>Pseudonocardiaceae</taxon>
        <taxon>Saccharothrix</taxon>
    </lineage>
</organism>
<evidence type="ECO:0000313" key="2">
    <source>
        <dbReference type="Proteomes" id="UP001268819"/>
    </source>
</evidence>
<proteinExistence type="predicted"/>